<dbReference type="GO" id="GO:0003677">
    <property type="term" value="F:DNA binding"/>
    <property type="evidence" value="ECO:0007669"/>
    <property type="project" value="InterPro"/>
</dbReference>
<name>A0A346Y6J7_9ACTN</name>
<dbReference type="GO" id="GO:0006310">
    <property type="term" value="P:DNA recombination"/>
    <property type="evidence" value="ECO:0007669"/>
    <property type="project" value="InterPro"/>
</dbReference>
<dbReference type="Pfam" id="PF01068">
    <property type="entry name" value="DNA_ligase_A_M"/>
    <property type="match status" value="1"/>
</dbReference>
<geneLocation type="plasmid" evidence="4">
    <name>pedy32-46i</name>
</geneLocation>
<dbReference type="GO" id="GO:0005524">
    <property type="term" value="F:ATP binding"/>
    <property type="evidence" value="ECO:0007669"/>
    <property type="project" value="InterPro"/>
</dbReference>
<dbReference type="GO" id="GO:0006297">
    <property type="term" value="P:nucleotide-excision repair, DNA gap filling"/>
    <property type="evidence" value="ECO:0007669"/>
    <property type="project" value="TreeGrafter"/>
</dbReference>
<organism evidence="3 4">
    <name type="scientific">Euzebya pacifica</name>
    <dbReference type="NCBI Taxonomy" id="1608957"/>
    <lineage>
        <taxon>Bacteria</taxon>
        <taxon>Bacillati</taxon>
        <taxon>Actinomycetota</taxon>
        <taxon>Nitriliruptoria</taxon>
        <taxon>Euzebyales</taxon>
    </lineage>
</organism>
<evidence type="ECO:0000259" key="2">
    <source>
        <dbReference type="Pfam" id="PF01068"/>
    </source>
</evidence>
<sequence>MATGAPAIGESYTTSCGSKPHQPEDARHRRSIRLSRTRWAGSIGGMGIPVDPMRPVDGPVPRGDGWVAQPKLDGWRAIVDGRGTRATIWSRHGTDLTGRFGPVVDDLAESGLLLDGELVVFGSDGRPVFHQLSARRPTGRLAFVAFDVLAVNGEWTTDLPLTDRLGLLDRADLPDRIDRAVTGPPAAMWDAVRDAGLEGIVSKRTGSRYLPGRRSASWRRTKNWTESHYALTGVSRDGAGRPDALLIRRSGSSRTVRVELGLTWELRSQLAAAVPPGATLDGSIRVVIRHHGPATTPRDAHFVGFALTD</sequence>
<dbReference type="PANTHER" id="PTHR45997:SF1">
    <property type="entry name" value="DNA LIGASE 4"/>
    <property type="match status" value="1"/>
</dbReference>
<dbReference type="Gene3D" id="3.30.1490.70">
    <property type="match status" value="1"/>
</dbReference>
<protein>
    <submittedName>
        <fullName evidence="3">ATP-dependent DNA ligase clustered with Ku protein, LigD</fullName>
    </submittedName>
</protein>
<dbReference type="AlphaFoldDB" id="A0A346Y6J7"/>
<dbReference type="EMBL" id="CP031166">
    <property type="protein sequence ID" value="AXV10094.1"/>
    <property type="molecule type" value="Genomic_DNA"/>
</dbReference>
<keyword evidence="3" id="KW-0614">Plasmid</keyword>
<feature type="region of interest" description="Disordered" evidence="1">
    <location>
        <begin position="1"/>
        <end position="30"/>
    </location>
</feature>
<dbReference type="SUPFAM" id="SSF56091">
    <property type="entry name" value="DNA ligase/mRNA capping enzyme, catalytic domain"/>
    <property type="match status" value="1"/>
</dbReference>
<dbReference type="InterPro" id="IPR029710">
    <property type="entry name" value="LIG4"/>
</dbReference>
<dbReference type="InterPro" id="IPR012310">
    <property type="entry name" value="DNA_ligase_ATP-dep_cent"/>
</dbReference>
<dbReference type="PROSITE" id="PS00697">
    <property type="entry name" value="DNA_LIGASE_A1"/>
    <property type="match status" value="1"/>
</dbReference>
<evidence type="ECO:0000256" key="1">
    <source>
        <dbReference type="SAM" id="MobiDB-lite"/>
    </source>
</evidence>
<feature type="domain" description="ATP-dependent DNA ligase family profile" evidence="2">
    <location>
        <begin position="63"/>
        <end position="222"/>
    </location>
</feature>
<dbReference type="GO" id="GO:0003910">
    <property type="term" value="F:DNA ligase (ATP) activity"/>
    <property type="evidence" value="ECO:0007669"/>
    <property type="project" value="InterPro"/>
</dbReference>
<dbReference type="CDD" id="cd07906">
    <property type="entry name" value="Adenylation_DNA_ligase_LigD_LigC"/>
    <property type="match status" value="1"/>
</dbReference>
<proteinExistence type="predicted"/>
<dbReference type="GO" id="GO:0006303">
    <property type="term" value="P:double-strand break repair via nonhomologous end joining"/>
    <property type="evidence" value="ECO:0007669"/>
    <property type="project" value="TreeGrafter"/>
</dbReference>
<evidence type="ECO:0000313" key="3">
    <source>
        <dbReference type="EMBL" id="AXV10094.1"/>
    </source>
</evidence>
<accession>A0A346Y6J7</accession>
<keyword evidence="3" id="KW-0436">Ligase</keyword>
<keyword evidence="4" id="KW-1185">Reference proteome</keyword>
<dbReference type="PANTHER" id="PTHR45997">
    <property type="entry name" value="DNA LIGASE 4"/>
    <property type="match status" value="1"/>
</dbReference>
<dbReference type="KEGG" id="euz:DVS28_b0324"/>
<evidence type="ECO:0000313" key="4">
    <source>
        <dbReference type="Proteomes" id="UP000264006"/>
    </source>
</evidence>
<dbReference type="Proteomes" id="UP000264006">
    <property type="component" value="Plasmid pEDY32-46I"/>
</dbReference>
<reference evidence="3 4" key="1">
    <citation type="submission" date="2018-09" db="EMBL/GenBank/DDBJ databases">
        <title>Complete genome sequence of Euzebya sp. DY32-46 isolated from seawater of Pacific Ocean.</title>
        <authorList>
            <person name="Xu L."/>
            <person name="Wu Y.-H."/>
            <person name="Xu X.-W."/>
        </authorList>
    </citation>
    <scope>NUCLEOTIDE SEQUENCE [LARGE SCALE GENOMIC DNA]</scope>
    <source>
        <strain evidence="3 4">DY32-46</strain>
        <plasmid evidence="4">pedy32-46i</plasmid>
    </source>
</reference>
<dbReference type="InterPro" id="IPR016059">
    <property type="entry name" value="DNA_ligase_ATP-dep_CS"/>
</dbReference>
<dbReference type="Gene3D" id="3.30.470.30">
    <property type="entry name" value="DNA ligase/mRNA capping enzyme"/>
    <property type="match status" value="1"/>
</dbReference>
<gene>
    <name evidence="3" type="ORF">DVS28_b0324</name>
</gene>